<name>A0AAN8ZIS7_9MAGN</name>
<protein>
    <submittedName>
        <fullName evidence="6">NAC domain</fullName>
    </submittedName>
</protein>
<keyword evidence="4" id="KW-0539">Nucleus</keyword>
<dbReference type="Gene3D" id="2.170.150.80">
    <property type="entry name" value="NAC domain"/>
    <property type="match status" value="1"/>
</dbReference>
<dbReference type="PANTHER" id="PTHR31719:SF94">
    <property type="entry name" value="PROTEIN ATAF2"/>
    <property type="match status" value="1"/>
</dbReference>
<accession>A0AAN8ZIS7</accession>
<sequence>MRRQVAPSADISELWTEAELILSLESYKSGAPTPQTVMTNVNPYNYEPVNLPNGIWYLTHSVVDKNAEMGFWKVRGDACRIFTNSSILGWRTTLDFYMGQVPREHKTGWMMREYSITLKEQCENVKLKDRRVLCRVFRSDGKILRHEKASNPTDVNVSVEIYSNSMPLVRANAHSKAGLSSESESK</sequence>
<evidence type="ECO:0000256" key="4">
    <source>
        <dbReference type="ARBA" id="ARBA00023242"/>
    </source>
</evidence>
<dbReference type="InterPro" id="IPR036093">
    <property type="entry name" value="NAC_dom_sf"/>
</dbReference>
<evidence type="ECO:0000313" key="6">
    <source>
        <dbReference type="EMBL" id="KAK6935538.1"/>
    </source>
</evidence>
<dbReference type="SUPFAM" id="SSF101941">
    <property type="entry name" value="NAC domain"/>
    <property type="match status" value="1"/>
</dbReference>
<dbReference type="PANTHER" id="PTHR31719">
    <property type="entry name" value="NAC TRANSCRIPTION FACTOR 56"/>
    <property type="match status" value="1"/>
</dbReference>
<comment type="caution">
    <text evidence="6">The sequence shown here is derived from an EMBL/GenBank/DDBJ whole genome shotgun (WGS) entry which is preliminary data.</text>
</comment>
<feature type="domain" description="NAC" evidence="5">
    <location>
        <begin position="7"/>
        <end position="139"/>
    </location>
</feature>
<gene>
    <name evidence="6" type="ORF">RJ641_035693</name>
</gene>
<reference evidence="6 7" key="1">
    <citation type="submission" date="2023-12" db="EMBL/GenBank/DDBJ databases">
        <title>A high-quality genome assembly for Dillenia turbinata (Dilleniales).</title>
        <authorList>
            <person name="Chanderbali A."/>
        </authorList>
    </citation>
    <scope>NUCLEOTIDE SEQUENCE [LARGE SCALE GENOMIC DNA]</scope>
    <source>
        <strain evidence="6">LSX21</strain>
        <tissue evidence="6">Leaf</tissue>
    </source>
</reference>
<evidence type="ECO:0000256" key="1">
    <source>
        <dbReference type="ARBA" id="ARBA00023015"/>
    </source>
</evidence>
<keyword evidence="2" id="KW-0238">DNA-binding</keyword>
<evidence type="ECO:0000259" key="5">
    <source>
        <dbReference type="PROSITE" id="PS51005"/>
    </source>
</evidence>
<dbReference type="PROSITE" id="PS51005">
    <property type="entry name" value="NAC"/>
    <property type="match status" value="1"/>
</dbReference>
<dbReference type="EMBL" id="JBAMMX010000008">
    <property type="protein sequence ID" value="KAK6935538.1"/>
    <property type="molecule type" value="Genomic_DNA"/>
</dbReference>
<dbReference type="InterPro" id="IPR003441">
    <property type="entry name" value="NAC-dom"/>
</dbReference>
<feature type="non-terminal residue" evidence="6">
    <location>
        <position position="186"/>
    </location>
</feature>
<evidence type="ECO:0000313" key="7">
    <source>
        <dbReference type="Proteomes" id="UP001370490"/>
    </source>
</evidence>
<keyword evidence="1" id="KW-0805">Transcription regulation</keyword>
<keyword evidence="7" id="KW-1185">Reference proteome</keyword>
<keyword evidence="3" id="KW-0804">Transcription</keyword>
<dbReference type="GO" id="GO:0003677">
    <property type="term" value="F:DNA binding"/>
    <property type="evidence" value="ECO:0007669"/>
    <property type="project" value="UniProtKB-KW"/>
</dbReference>
<dbReference type="Pfam" id="PF02365">
    <property type="entry name" value="NAM"/>
    <property type="match status" value="1"/>
</dbReference>
<evidence type="ECO:0000256" key="2">
    <source>
        <dbReference type="ARBA" id="ARBA00023125"/>
    </source>
</evidence>
<evidence type="ECO:0000256" key="3">
    <source>
        <dbReference type="ARBA" id="ARBA00023163"/>
    </source>
</evidence>
<dbReference type="Proteomes" id="UP001370490">
    <property type="component" value="Unassembled WGS sequence"/>
</dbReference>
<organism evidence="6 7">
    <name type="scientific">Dillenia turbinata</name>
    <dbReference type="NCBI Taxonomy" id="194707"/>
    <lineage>
        <taxon>Eukaryota</taxon>
        <taxon>Viridiplantae</taxon>
        <taxon>Streptophyta</taxon>
        <taxon>Embryophyta</taxon>
        <taxon>Tracheophyta</taxon>
        <taxon>Spermatophyta</taxon>
        <taxon>Magnoliopsida</taxon>
        <taxon>eudicotyledons</taxon>
        <taxon>Gunneridae</taxon>
        <taxon>Pentapetalae</taxon>
        <taxon>Dilleniales</taxon>
        <taxon>Dilleniaceae</taxon>
        <taxon>Dillenia</taxon>
    </lineage>
</organism>
<proteinExistence type="predicted"/>
<dbReference type="AlphaFoldDB" id="A0AAN8ZIS7"/>
<dbReference type="GO" id="GO:0006355">
    <property type="term" value="P:regulation of DNA-templated transcription"/>
    <property type="evidence" value="ECO:0007669"/>
    <property type="project" value="InterPro"/>
</dbReference>